<dbReference type="PANTHER" id="PTHR46795">
    <property type="entry name" value="ABC TRANSPORTER PERMEASE-RELATED-RELATED"/>
    <property type="match status" value="1"/>
</dbReference>
<dbReference type="PIRSF" id="PIRSF018968">
    <property type="entry name" value="ABC_permease_BceB"/>
    <property type="match status" value="1"/>
</dbReference>
<comment type="subcellular location">
    <subcellularLocation>
        <location evidence="1 6">Cell membrane</location>
        <topology evidence="1 6">Multi-pass membrane protein</topology>
    </subcellularLocation>
</comment>
<gene>
    <name evidence="8" type="ORF">JK636_00995</name>
</gene>
<evidence type="ECO:0000313" key="9">
    <source>
        <dbReference type="Proteomes" id="UP000632377"/>
    </source>
</evidence>
<comment type="similarity">
    <text evidence="6">Belongs to the ABC-4 integral membrane protein family.</text>
</comment>
<feature type="transmembrane region" description="Helical" evidence="6">
    <location>
        <begin position="35"/>
        <end position="54"/>
    </location>
</feature>
<name>A0ABS1T6F2_9CLOT</name>
<keyword evidence="6" id="KW-0813">Transport</keyword>
<feature type="transmembrane region" description="Helical" evidence="6">
    <location>
        <begin position="592"/>
        <end position="613"/>
    </location>
</feature>
<keyword evidence="9" id="KW-1185">Reference proteome</keyword>
<dbReference type="EMBL" id="JAESWC010000001">
    <property type="protein sequence ID" value="MBL4934327.1"/>
    <property type="molecule type" value="Genomic_DNA"/>
</dbReference>
<dbReference type="InterPro" id="IPR052536">
    <property type="entry name" value="ABC-4_Integral_Memb_Prot"/>
</dbReference>
<feature type="transmembrane region" description="Helical" evidence="6">
    <location>
        <begin position="176"/>
        <end position="194"/>
    </location>
</feature>
<evidence type="ECO:0000256" key="6">
    <source>
        <dbReference type="PIRNR" id="PIRNR018968"/>
    </source>
</evidence>
<feature type="domain" description="ABC3 transporter permease C-terminal" evidence="7">
    <location>
        <begin position="40"/>
        <end position="156"/>
    </location>
</feature>
<evidence type="ECO:0000256" key="2">
    <source>
        <dbReference type="ARBA" id="ARBA00022475"/>
    </source>
</evidence>
<evidence type="ECO:0000256" key="5">
    <source>
        <dbReference type="ARBA" id="ARBA00023136"/>
    </source>
</evidence>
<evidence type="ECO:0000313" key="8">
    <source>
        <dbReference type="EMBL" id="MBL4934327.1"/>
    </source>
</evidence>
<comment type="caution">
    <text evidence="8">The sequence shown here is derived from an EMBL/GenBank/DDBJ whole genome shotgun (WGS) entry which is preliminary data.</text>
</comment>
<proteinExistence type="inferred from homology"/>
<evidence type="ECO:0000256" key="1">
    <source>
        <dbReference type="ARBA" id="ARBA00004651"/>
    </source>
</evidence>
<dbReference type="InterPro" id="IPR003838">
    <property type="entry name" value="ABC3_permease_C"/>
</dbReference>
<feature type="transmembrane region" description="Helical" evidence="6">
    <location>
        <begin position="200"/>
        <end position="229"/>
    </location>
</feature>
<protein>
    <submittedName>
        <fullName evidence="8">ABC transporter permease</fullName>
    </submittedName>
</protein>
<feature type="transmembrane region" description="Helical" evidence="6">
    <location>
        <begin position="506"/>
        <end position="528"/>
    </location>
</feature>
<keyword evidence="3 6" id="KW-0812">Transmembrane</keyword>
<keyword evidence="5 6" id="KW-0472">Membrane</keyword>
<comment type="caution">
    <text evidence="6">Lacks conserved residue(s) required for the propagation of feature annotation.</text>
</comment>
<evidence type="ECO:0000256" key="4">
    <source>
        <dbReference type="ARBA" id="ARBA00022989"/>
    </source>
</evidence>
<organism evidence="8 9">
    <name type="scientific">Clostridium rhizosphaerae</name>
    <dbReference type="NCBI Taxonomy" id="2803861"/>
    <lineage>
        <taxon>Bacteria</taxon>
        <taxon>Bacillati</taxon>
        <taxon>Bacillota</taxon>
        <taxon>Clostridia</taxon>
        <taxon>Eubacteriales</taxon>
        <taxon>Clostridiaceae</taxon>
        <taxon>Clostridium</taxon>
    </lineage>
</organism>
<feature type="transmembrane region" description="Helical" evidence="6">
    <location>
        <begin position="562"/>
        <end position="585"/>
    </location>
</feature>
<dbReference type="Proteomes" id="UP000632377">
    <property type="component" value="Unassembled WGS sequence"/>
</dbReference>
<keyword evidence="4 6" id="KW-1133">Transmembrane helix</keyword>
<dbReference type="InterPro" id="IPR027022">
    <property type="entry name" value="ABC_permease_BceB-typ"/>
</dbReference>
<evidence type="ECO:0000256" key="3">
    <source>
        <dbReference type="ARBA" id="ARBA00022692"/>
    </source>
</evidence>
<feature type="transmembrane region" description="Helical" evidence="6">
    <location>
        <begin position="84"/>
        <end position="117"/>
    </location>
</feature>
<evidence type="ECO:0000259" key="7">
    <source>
        <dbReference type="Pfam" id="PF02687"/>
    </source>
</evidence>
<keyword evidence="2 6" id="KW-1003">Cell membrane</keyword>
<reference evidence="8 9" key="1">
    <citation type="submission" date="2021-01" db="EMBL/GenBank/DDBJ databases">
        <title>Genome public.</title>
        <authorList>
            <person name="Liu C."/>
            <person name="Sun Q."/>
        </authorList>
    </citation>
    <scope>NUCLEOTIDE SEQUENCE [LARGE SCALE GENOMIC DNA]</scope>
    <source>
        <strain evidence="8 9">YIM B02515</strain>
    </source>
</reference>
<dbReference type="PANTHER" id="PTHR46795:SF3">
    <property type="entry name" value="ABC TRANSPORTER PERMEASE"/>
    <property type="match status" value="1"/>
</dbReference>
<dbReference type="Pfam" id="PF02687">
    <property type="entry name" value="FtsX"/>
    <property type="match status" value="1"/>
</dbReference>
<accession>A0ABS1T6F2</accession>
<sequence length="626" mass="70340">MSMVFSIMIYFTFTSIEYNTQIQEVVGASVQFSSVFKASAIVIAVFVAIFIWYSNSFFIRKRKKEVALYSLLGIRKKQIGRMLFYENIVMGIAALATGIFIGGLLSKLFIMLLVRLMGFSASIKFMIPLKAISNTTIVFTVLFLISSVNSYRLIYRFKLIELFKAETQGDNEPKTSILKSVLSIILIGIGYFIYTRPVSGFTAFAILITLVLTVIGTFMLFSSLTLLVIKLSKKNKRKYYKGINMIGTSQLSYRIKASARTLAVIAVLSAATLTAMEVSASFHYDLSVNLQKNYGFTYAYASNDSSIDKKVEAVITKYPKNKIINSVEMNYAKVSGQWPDLFNSSSKNKTSETSFYIISESKYNEIANARGLKDNIKLKDSSEAVVFGQILNFTSAYDHTEKNISINKNNEKFPIKVVDFKPYALSNSGLMRYSVVVKDEVYNKYHTKDNNYRIKGYITDNKKDSEALTKELTALLTEQLPKTEGDSSTFSAYYSEYRGGLTYSGLIVFIGAFQGLLFLAATGSIIFFKQLSEANDDKNRYKILKNIGVTSKEIKASISKQIFVVFALPLVIGILHSLVASTLLAQMIRINLTLPIIITVSAYTAIYMIYYFLTVNSYFNIINSNR</sequence>